<gene>
    <name evidence="7" type="ORF">FB45DRAFT_1058166</name>
</gene>
<evidence type="ECO:0000313" key="8">
    <source>
        <dbReference type="Proteomes" id="UP001221142"/>
    </source>
</evidence>
<evidence type="ECO:0000256" key="5">
    <source>
        <dbReference type="SAM" id="MobiDB-lite"/>
    </source>
</evidence>
<sequence length="608" mass="68555">MIHTDLSSPEIPPDTQLASSHPAASVAPFTKVDIHPSVLGTMMPPPIQLASSDPFAWEAKWAQVFVSSRSNGLKFEPSLEACTFRNRAKSSGMQDPRYRDELIRCTRTTRKNLCFIQTMMNLHSLPDFRNTRSLGWRQKWMSATPAKRGEAILKGLVATCSAMPVLHDARWLCEKEMTVESHRQNGRLFIDLWEEMSVQHTSPETPNYISNLVWDEIIAEQQSSSATICEKVLLANCLADRNGLIAFVLYHAFCWFLDLQLPEFQQKKLSFKPKKAKIMQLTQSSQVEMDAKYGKETTQGVDRALREVGIGMQTQAKDVYDNGKQYCQTCLKPNDTKKKYPRCKRCWDVIDREILYCSPECQKVDWKAGHKKECGKWLRLEDLTPSTPEQSPLSTPPPPSAPGSVALNALCTDCDYIISLEKNIIYLSFPYPPIRAAFRACKEKALTTRDRRAVAMLAHFLFLVSRTKTFGVAPSAIMAQMSTAFDFPDIILAVEEMEEQMAADFGLRPPILVAAGVSLAEWQEALPSGWVEVKIVEATGMIAGWRWSTRSPSRVLDALVVSEFLLLSRLLPQGYPLAMEIQEARLSFEEYREAFPNAVLSVESLEAH</sequence>
<dbReference type="EMBL" id="JARKIF010000008">
    <property type="protein sequence ID" value="KAJ7633214.1"/>
    <property type="molecule type" value="Genomic_DNA"/>
</dbReference>
<keyword evidence="8" id="KW-1185">Reference proteome</keyword>
<comment type="caution">
    <text evidence="7">The sequence shown here is derived from an EMBL/GenBank/DDBJ whole genome shotgun (WGS) entry which is preliminary data.</text>
</comment>
<dbReference type="Pfam" id="PF01753">
    <property type="entry name" value="zf-MYND"/>
    <property type="match status" value="1"/>
</dbReference>
<keyword evidence="3" id="KW-0862">Zinc</keyword>
<feature type="domain" description="MYND-type" evidence="6">
    <location>
        <begin position="327"/>
        <end position="374"/>
    </location>
</feature>
<name>A0AAD7FMY6_9AGAR</name>
<proteinExistence type="predicted"/>
<evidence type="ECO:0000256" key="4">
    <source>
        <dbReference type="PROSITE-ProRule" id="PRU00134"/>
    </source>
</evidence>
<evidence type="ECO:0000256" key="2">
    <source>
        <dbReference type="ARBA" id="ARBA00022771"/>
    </source>
</evidence>
<accession>A0AAD7FMY6</accession>
<dbReference type="Proteomes" id="UP001221142">
    <property type="component" value="Unassembled WGS sequence"/>
</dbReference>
<evidence type="ECO:0000259" key="6">
    <source>
        <dbReference type="PROSITE" id="PS50865"/>
    </source>
</evidence>
<organism evidence="7 8">
    <name type="scientific">Roridomyces roridus</name>
    <dbReference type="NCBI Taxonomy" id="1738132"/>
    <lineage>
        <taxon>Eukaryota</taxon>
        <taxon>Fungi</taxon>
        <taxon>Dikarya</taxon>
        <taxon>Basidiomycota</taxon>
        <taxon>Agaricomycotina</taxon>
        <taxon>Agaricomycetes</taxon>
        <taxon>Agaricomycetidae</taxon>
        <taxon>Agaricales</taxon>
        <taxon>Marasmiineae</taxon>
        <taxon>Mycenaceae</taxon>
        <taxon>Roridomyces</taxon>
    </lineage>
</organism>
<dbReference type="PROSITE" id="PS50865">
    <property type="entry name" value="ZF_MYND_2"/>
    <property type="match status" value="1"/>
</dbReference>
<keyword evidence="2 4" id="KW-0863">Zinc-finger</keyword>
<evidence type="ECO:0000256" key="1">
    <source>
        <dbReference type="ARBA" id="ARBA00022723"/>
    </source>
</evidence>
<dbReference type="SUPFAM" id="SSF144232">
    <property type="entry name" value="HIT/MYND zinc finger-like"/>
    <property type="match status" value="1"/>
</dbReference>
<dbReference type="GO" id="GO:0008270">
    <property type="term" value="F:zinc ion binding"/>
    <property type="evidence" value="ECO:0007669"/>
    <property type="project" value="UniProtKB-KW"/>
</dbReference>
<keyword evidence="1" id="KW-0479">Metal-binding</keyword>
<dbReference type="AlphaFoldDB" id="A0AAD7FMY6"/>
<evidence type="ECO:0000256" key="3">
    <source>
        <dbReference type="ARBA" id="ARBA00022833"/>
    </source>
</evidence>
<feature type="region of interest" description="Disordered" evidence="5">
    <location>
        <begin position="1"/>
        <end position="22"/>
    </location>
</feature>
<evidence type="ECO:0000313" key="7">
    <source>
        <dbReference type="EMBL" id="KAJ7633214.1"/>
    </source>
</evidence>
<dbReference type="Gene3D" id="6.10.140.2220">
    <property type="match status" value="1"/>
</dbReference>
<protein>
    <recommendedName>
        <fullName evidence="6">MYND-type domain-containing protein</fullName>
    </recommendedName>
</protein>
<reference evidence="7" key="1">
    <citation type="submission" date="2023-03" db="EMBL/GenBank/DDBJ databases">
        <title>Massive genome expansion in bonnet fungi (Mycena s.s.) driven by repeated elements and novel gene families across ecological guilds.</title>
        <authorList>
            <consortium name="Lawrence Berkeley National Laboratory"/>
            <person name="Harder C.B."/>
            <person name="Miyauchi S."/>
            <person name="Viragh M."/>
            <person name="Kuo A."/>
            <person name="Thoen E."/>
            <person name="Andreopoulos B."/>
            <person name="Lu D."/>
            <person name="Skrede I."/>
            <person name="Drula E."/>
            <person name="Henrissat B."/>
            <person name="Morin E."/>
            <person name="Kohler A."/>
            <person name="Barry K."/>
            <person name="LaButti K."/>
            <person name="Morin E."/>
            <person name="Salamov A."/>
            <person name="Lipzen A."/>
            <person name="Mereny Z."/>
            <person name="Hegedus B."/>
            <person name="Baldrian P."/>
            <person name="Stursova M."/>
            <person name="Weitz H."/>
            <person name="Taylor A."/>
            <person name="Grigoriev I.V."/>
            <person name="Nagy L.G."/>
            <person name="Martin F."/>
            <person name="Kauserud H."/>
        </authorList>
    </citation>
    <scope>NUCLEOTIDE SEQUENCE</scope>
    <source>
        <strain evidence="7">9284</strain>
    </source>
</reference>
<dbReference type="InterPro" id="IPR002893">
    <property type="entry name" value="Znf_MYND"/>
</dbReference>